<evidence type="ECO:0000313" key="1">
    <source>
        <dbReference type="EMBL" id="MBB5174571.1"/>
    </source>
</evidence>
<dbReference type="AlphaFoldDB" id="A0A840QTF7"/>
<comment type="caution">
    <text evidence="1">The sequence shown here is derived from an EMBL/GenBank/DDBJ whole genome shotgun (WGS) entry which is preliminary data.</text>
</comment>
<evidence type="ECO:0000313" key="2">
    <source>
        <dbReference type="Proteomes" id="UP000551878"/>
    </source>
</evidence>
<protein>
    <submittedName>
        <fullName evidence="1">Uncharacterized protein</fullName>
    </submittedName>
</protein>
<organism evidence="1 2">
    <name type="scientific">Texcoconibacillus texcoconensis</name>
    <dbReference type="NCBI Taxonomy" id="1095777"/>
    <lineage>
        <taxon>Bacteria</taxon>
        <taxon>Bacillati</taxon>
        <taxon>Bacillota</taxon>
        <taxon>Bacilli</taxon>
        <taxon>Bacillales</taxon>
        <taxon>Bacillaceae</taxon>
        <taxon>Texcoconibacillus</taxon>
    </lineage>
</organism>
<gene>
    <name evidence="1" type="ORF">HNQ41_002788</name>
</gene>
<sequence length="46" mass="4990">MAAVVDFPSDGPVDVTTIVSMDESMLANWMFVRIVRYCSATGDFGS</sequence>
<accession>A0A840QTF7</accession>
<keyword evidence="2" id="KW-1185">Reference proteome</keyword>
<reference evidence="1 2" key="1">
    <citation type="submission" date="2020-08" db="EMBL/GenBank/DDBJ databases">
        <title>Genomic Encyclopedia of Type Strains, Phase IV (KMG-IV): sequencing the most valuable type-strain genomes for metagenomic binning, comparative biology and taxonomic classification.</title>
        <authorList>
            <person name="Goeker M."/>
        </authorList>
    </citation>
    <scope>NUCLEOTIDE SEQUENCE [LARGE SCALE GENOMIC DNA]</scope>
    <source>
        <strain evidence="1 2">DSM 24696</strain>
    </source>
</reference>
<name>A0A840QTF7_9BACI</name>
<proteinExistence type="predicted"/>
<dbReference type="EMBL" id="JACHHB010000014">
    <property type="protein sequence ID" value="MBB5174571.1"/>
    <property type="molecule type" value="Genomic_DNA"/>
</dbReference>
<dbReference type="Proteomes" id="UP000551878">
    <property type="component" value="Unassembled WGS sequence"/>
</dbReference>